<accession>A0A7S1WR07</accession>
<dbReference type="SUPFAM" id="SSF51569">
    <property type="entry name" value="Aldolase"/>
    <property type="match status" value="1"/>
</dbReference>
<comment type="pathway">
    <text evidence="1">Carbohydrate degradation; glycolysis; D-glyceraldehyde 3-phosphate and glycerone phosphate from D-glucose: step 4/4.</text>
</comment>
<keyword evidence="4" id="KW-0324">Glycolysis</keyword>
<organism evidence="7">
    <name type="scientific">Alexandrium catenella</name>
    <name type="common">Red tide dinoflagellate</name>
    <name type="synonym">Gonyaulax catenella</name>
    <dbReference type="NCBI Taxonomy" id="2925"/>
    <lineage>
        <taxon>Eukaryota</taxon>
        <taxon>Sar</taxon>
        <taxon>Alveolata</taxon>
        <taxon>Dinophyceae</taxon>
        <taxon>Gonyaulacales</taxon>
        <taxon>Pyrocystaceae</taxon>
        <taxon>Alexandrium</taxon>
    </lineage>
</organism>
<name>A0A7S1WR07_ALECA</name>
<evidence type="ECO:0000256" key="4">
    <source>
        <dbReference type="ARBA" id="ARBA00023152"/>
    </source>
</evidence>
<evidence type="ECO:0000256" key="5">
    <source>
        <dbReference type="ARBA" id="ARBA00023239"/>
    </source>
</evidence>
<dbReference type="GO" id="GO:0004332">
    <property type="term" value="F:fructose-bisphosphate aldolase activity"/>
    <property type="evidence" value="ECO:0007669"/>
    <property type="project" value="UniProtKB-EC"/>
</dbReference>
<dbReference type="Gene3D" id="3.20.20.70">
    <property type="entry name" value="Aldolase class I"/>
    <property type="match status" value="1"/>
</dbReference>
<evidence type="ECO:0000256" key="2">
    <source>
        <dbReference type="ARBA" id="ARBA00010387"/>
    </source>
</evidence>
<protein>
    <recommendedName>
        <fullName evidence="3">fructose-bisphosphate aldolase</fullName>
        <ecNumber evidence="3">4.1.2.13</ecNumber>
    </recommendedName>
</protein>
<dbReference type="PANTHER" id="PTHR11627">
    <property type="entry name" value="FRUCTOSE-BISPHOSPHATE ALDOLASE"/>
    <property type="match status" value="1"/>
</dbReference>
<gene>
    <name evidence="7" type="ORF">ACAT0790_LOCUS58970</name>
</gene>
<evidence type="ECO:0000256" key="1">
    <source>
        <dbReference type="ARBA" id="ARBA00004714"/>
    </source>
</evidence>
<dbReference type="AlphaFoldDB" id="A0A7S1WR07"/>
<proteinExistence type="inferred from homology"/>
<dbReference type="GO" id="GO:0006096">
    <property type="term" value="P:glycolytic process"/>
    <property type="evidence" value="ECO:0007669"/>
    <property type="project" value="UniProtKB-UniPathway"/>
</dbReference>
<comment type="similarity">
    <text evidence="2">Belongs to the class I fructose-bisphosphate aldolase family.</text>
</comment>
<keyword evidence="5" id="KW-0456">Lyase</keyword>
<feature type="region of interest" description="Disordered" evidence="6">
    <location>
        <begin position="413"/>
        <end position="434"/>
    </location>
</feature>
<dbReference type="InterPro" id="IPR013785">
    <property type="entry name" value="Aldolase_TIM"/>
</dbReference>
<dbReference type="UniPathway" id="UPA00109">
    <property type="reaction ID" value="UER00183"/>
</dbReference>
<evidence type="ECO:0000313" key="7">
    <source>
        <dbReference type="EMBL" id="CAD9182198.1"/>
    </source>
</evidence>
<dbReference type="Pfam" id="PF00274">
    <property type="entry name" value="Glycolytic"/>
    <property type="match status" value="1"/>
</dbReference>
<dbReference type="EC" id="4.1.2.13" evidence="3"/>
<evidence type="ECO:0000256" key="3">
    <source>
        <dbReference type="ARBA" id="ARBA00013068"/>
    </source>
</evidence>
<dbReference type="EMBL" id="HBGE01099047">
    <property type="protein sequence ID" value="CAD9182198.1"/>
    <property type="molecule type" value="Transcribed_RNA"/>
</dbReference>
<sequence length="434" mass="47068">MSCLQLGAFAPVTGTWAPLPVPDRVFSRRLSPTRGSCHQSGWRLPLCPAAAAACCARAAARGHSSRKRLGKHARRVLQPYAIEPINSYLAEMKLTVQRLAERGSGLLDASQTPEELEGLLKKAGAKGSEEGRRAWRELLCATEGLGRFCSCVVFEDEALRQSASDGRTFVDILQEQDVIVGVRVDTGYYPLNAYGEKGTDGYADLNARCLEYYRCGVRLAKWRLQVLCTMEMPTDVAVWENTTRLAQAARACQANGLAFAGEIEVVMGPGNHSMERTAYVAEKVYSQAMRMMNEYDVTLEAAVLITGACAAGPEAGPVRQDDAAEFTVRCLRRTAPLALGGVHISPSEDSNPEMAARNVRAVQEASVGAPWVPMPVYTQSLLAPVLAAWVREDDSKELWDASARSTLVRLLEASSQSQVGMSEEDTLPPGKEGA</sequence>
<dbReference type="InterPro" id="IPR000741">
    <property type="entry name" value="FBA_I"/>
</dbReference>
<evidence type="ECO:0000256" key="6">
    <source>
        <dbReference type="SAM" id="MobiDB-lite"/>
    </source>
</evidence>
<reference evidence="7" key="1">
    <citation type="submission" date="2021-01" db="EMBL/GenBank/DDBJ databases">
        <authorList>
            <person name="Corre E."/>
            <person name="Pelletier E."/>
            <person name="Niang G."/>
            <person name="Scheremetjew M."/>
            <person name="Finn R."/>
            <person name="Kale V."/>
            <person name="Holt S."/>
            <person name="Cochrane G."/>
            <person name="Meng A."/>
            <person name="Brown T."/>
            <person name="Cohen L."/>
        </authorList>
    </citation>
    <scope>NUCLEOTIDE SEQUENCE</scope>
    <source>
        <strain evidence="7">OF101</strain>
    </source>
</reference>